<name>A0A9P6L5A0_9AGAM</name>
<protein>
    <submittedName>
        <fullName evidence="1">Uncharacterized protein</fullName>
    </submittedName>
</protein>
<comment type="caution">
    <text evidence="1">The sequence shown here is derived from an EMBL/GenBank/DDBJ whole genome shotgun (WGS) entry which is preliminary data.</text>
</comment>
<evidence type="ECO:0000313" key="2">
    <source>
        <dbReference type="Proteomes" id="UP000736335"/>
    </source>
</evidence>
<sequence>MDVPRTTASSYCHNDELKRARSTFTGFSDSVIEKKKKGQTRPATRVQSAVTLGRNETCALCGHTRVLGGGIISDEIKSSAWGAAVARAFRVRKLLILNEIGPNGRTARPMPEWGGVKVGGINVPIPGPWTITYSSDLPGLKGGTPPPPKQRALRSSIVGLGLLHRSLRVWHRLVSPIRLKQDFFDDTNRKRSGEQSRGWAGVLGGDLIFFRFDRAGNGAGASHDPRSISSFGNGLQVLWNYSFYPSCIEHWNDPLSTVCGQWARSRGRNPQGGSRRMYGFARHNNFSHTSQKKAFCRTIRPGQATLCPKATPEPDRFAEQARGGEGVVPFAGEWRTLKLINLSGIPHRHADR</sequence>
<reference evidence="1" key="2">
    <citation type="submission" date="2020-11" db="EMBL/GenBank/DDBJ databases">
        <authorList>
            <consortium name="DOE Joint Genome Institute"/>
            <person name="Kuo A."/>
            <person name="Miyauchi S."/>
            <person name="Kiss E."/>
            <person name="Drula E."/>
            <person name="Kohler A."/>
            <person name="Sanchez-Garcia M."/>
            <person name="Andreopoulos B."/>
            <person name="Barry K.W."/>
            <person name="Bonito G."/>
            <person name="Buee M."/>
            <person name="Carver A."/>
            <person name="Chen C."/>
            <person name="Cichocki N."/>
            <person name="Clum A."/>
            <person name="Culley D."/>
            <person name="Crous P.W."/>
            <person name="Fauchery L."/>
            <person name="Girlanda M."/>
            <person name="Hayes R."/>
            <person name="Keri Z."/>
            <person name="Labutti K."/>
            <person name="Lipzen A."/>
            <person name="Lombard V."/>
            <person name="Magnuson J."/>
            <person name="Maillard F."/>
            <person name="Morin E."/>
            <person name="Murat C."/>
            <person name="Nolan M."/>
            <person name="Ohm R."/>
            <person name="Pangilinan J."/>
            <person name="Pereira M."/>
            <person name="Perotto S."/>
            <person name="Peter M."/>
            <person name="Riley R."/>
            <person name="Sitrit Y."/>
            <person name="Stielow B."/>
            <person name="Szollosi G."/>
            <person name="Zifcakova L."/>
            <person name="Stursova M."/>
            <person name="Spatafora J.W."/>
            <person name="Tedersoo L."/>
            <person name="Vaario L.-M."/>
            <person name="Yamada A."/>
            <person name="Yan M."/>
            <person name="Wang P."/>
            <person name="Xu J."/>
            <person name="Bruns T."/>
            <person name="Baldrian P."/>
            <person name="Vilgalys R."/>
            <person name="Henrissat B."/>
            <person name="Grigoriev I.V."/>
            <person name="Hibbett D."/>
            <person name="Nagy L.G."/>
            <person name="Martin F.M."/>
        </authorList>
    </citation>
    <scope>NUCLEOTIDE SEQUENCE</scope>
    <source>
        <strain evidence="1">UH-Tt-Lm1</strain>
    </source>
</reference>
<accession>A0A9P6L5A0</accession>
<dbReference type="AlphaFoldDB" id="A0A9P6L5A0"/>
<organism evidence="1 2">
    <name type="scientific">Thelephora terrestris</name>
    <dbReference type="NCBI Taxonomy" id="56493"/>
    <lineage>
        <taxon>Eukaryota</taxon>
        <taxon>Fungi</taxon>
        <taxon>Dikarya</taxon>
        <taxon>Basidiomycota</taxon>
        <taxon>Agaricomycotina</taxon>
        <taxon>Agaricomycetes</taxon>
        <taxon>Thelephorales</taxon>
        <taxon>Thelephoraceae</taxon>
        <taxon>Thelephora</taxon>
    </lineage>
</organism>
<proteinExistence type="predicted"/>
<gene>
    <name evidence="1" type="ORF">BJ322DRAFT_1197347</name>
</gene>
<reference evidence="1" key="1">
    <citation type="journal article" date="2020" name="Nat. Commun.">
        <title>Large-scale genome sequencing of mycorrhizal fungi provides insights into the early evolution of symbiotic traits.</title>
        <authorList>
            <person name="Miyauchi S."/>
            <person name="Kiss E."/>
            <person name="Kuo A."/>
            <person name="Drula E."/>
            <person name="Kohler A."/>
            <person name="Sanchez-Garcia M."/>
            <person name="Morin E."/>
            <person name="Andreopoulos B."/>
            <person name="Barry K.W."/>
            <person name="Bonito G."/>
            <person name="Buee M."/>
            <person name="Carver A."/>
            <person name="Chen C."/>
            <person name="Cichocki N."/>
            <person name="Clum A."/>
            <person name="Culley D."/>
            <person name="Crous P.W."/>
            <person name="Fauchery L."/>
            <person name="Girlanda M."/>
            <person name="Hayes R.D."/>
            <person name="Keri Z."/>
            <person name="LaButti K."/>
            <person name="Lipzen A."/>
            <person name="Lombard V."/>
            <person name="Magnuson J."/>
            <person name="Maillard F."/>
            <person name="Murat C."/>
            <person name="Nolan M."/>
            <person name="Ohm R.A."/>
            <person name="Pangilinan J."/>
            <person name="Pereira M.F."/>
            <person name="Perotto S."/>
            <person name="Peter M."/>
            <person name="Pfister S."/>
            <person name="Riley R."/>
            <person name="Sitrit Y."/>
            <person name="Stielow J.B."/>
            <person name="Szollosi G."/>
            <person name="Zifcakova L."/>
            <person name="Stursova M."/>
            <person name="Spatafora J.W."/>
            <person name="Tedersoo L."/>
            <person name="Vaario L.M."/>
            <person name="Yamada A."/>
            <person name="Yan M."/>
            <person name="Wang P."/>
            <person name="Xu J."/>
            <person name="Bruns T."/>
            <person name="Baldrian P."/>
            <person name="Vilgalys R."/>
            <person name="Dunand C."/>
            <person name="Henrissat B."/>
            <person name="Grigoriev I.V."/>
            <person name="Hibbett D."/>
            <person name="Nagy L.G."/>
            <person name="Martin F.M."/>
        </authorList>
    </citation>
    <scope>NUCLEOTIDE SEQUENCE</scope>
    <source>
        <strain evidence="1">UH-Tt-Lm1</strain>
    </source>
</reference>
<dbReference type="Proteomes" id="UP000736335">
    <property type="component" value="Unassembled WGS sequence"/>
</dbReference>
<dbReference type="EMBL" id="WIUZ02000009">
    <property type="protein sequence ID" value="KAF9783928.1"/>
    <property type="molecule type" value="Genomic_DNA"/>
</dbReference>
<evidence type="ECO:0000313" key="1">
    <source>
        <dbReference type="EMBL" id="KAF9783928.1"/>
    </source>
</evidence>
<keyword evidence="2" id="KW-1185">Reference proteome</keyword>